<evidence type="ECO:0000256" key="1">
    <source>
        <dbReference type="ARBA" id="ARBA00022729"/>
    </source>
</evidence>
<proteinExistence type="predicted"/>
<feature type="compositionally biased region" description="Pro residues" evidence="2">
    <location>
        <begin position="8"/>
        <end position="21"/>
    </location>
</feature>
<name>A0A543ES71_9MICO</name>
<sequence length="286" mass="28635">MSFDNTQPPTPPGPAAAPPVEAPAAATPAATQRVHTLAWVALGLAALGFIFACIPGALIVGWILLPIAFVLSIVALILKGKKWPGIVALILSVVGTIVGFVVFFSLAAAAVSDAIEESTGSSVTAPTEETADAEDDSAEEPAAAAGSSRDNPAAIGSVIHGPEWDVTVNSVTLGATDQVAAANQFNEAPEAGYEYILVNVTTTYTGADKGMPALVQIGYVTPDGVTINGLDSLAVAPDALDGMSELYTGASATGNVALAVPSATADAGVLVVTPGLLADDVFVAVK</sequence>
<dbReference type="EMBL" id="VFPE01000004">
    <property type="protein sequence ID" value="TQM24415.1"/>
    <property type="molecule type" value="Genomic_DNA"/>
</dbReference>
<gene>
    <name evidence="4" type="ORF">FB391_2929</name>
</gene>
<dbReference type="InterPro" id="IPR029050">
    <property type="entry name" value="Immunoprotect_excell_Ig-like"/>
</dbReference>
<reference evidence="4 5" key="1">
    <citation type="submission" date="2019-06" db="EMBL/GenBank/DDBJ databases">
        <title>Sequencing the genomes of 1000 actinobacteria strains.</title>
        <authorList>
            <person name="Klenk H.-P."/>
        </authorList>
    </citation>
    <scope>NUCLEOTIDE SEQUENCE [LARGE SCALE GENOMIC DNA]</scope>
    <source>
        <strain evidence="4 5">DSM 105492</strain>
    </source>
</reference>
<feature type="compositionally biased region" description="Acidic residues" evidence="2">
    <location>
        <begin position="129"/>
        <end position="139"/>
    </location>
</feature>
<accession>A0A543ES71</accession>
<keyword evidence="3" id="KW-1133">Transmembrane helix</keyword>
<dbReference type="AlphaFoldDB" id="A0A543ES71"/>
<evidence type="ECO:0000313" key="5">
    <source>
        <dbReference type="Proteomes" id="UP000320235"/>
    </source>
</evidence>
<evidence type="ECO:0000256" key="3">
    <source>
        <dbReference type="SAM" id="Phobius"/>
    </source>
</evidence>
<feature type="region of interest" description="Disordered" evidence="2">
    <location>
        <begin position="1"/>
        <end position="21"/>
    </location>
</feature>
<dbReference type="Gene3D" id="2.60.40.1240">
    <property type="match status" value="1"/>
</dbReference>
<evidence type="ECO:0000313" key="4">
    <source>
        <dbReference type="EMBL" id="TQM24415.1"/>
    </source>
</evidence>
<evidence type="ECO:0008006" key="6">
    <source>
        <dbReference type="Google" id="ProtNLM"/>
    </source>
</evidence>
<feature type="region of interest" description="Disordered" evidence="2">
    <location>
        <begin position="118"/>
        <end position="151"/>
    </location>
</feature>
<feature type="transmembrane region" description="Helical" evidence="3">
    <location>
        <begin position="58"/>
        <end position="78"/>
    </location>
</feature>
<protein>
    <recommendedName>
        <fullName evidence="6">DUF4352 domain-containing protein</fullName>
    </recommendedName>
</protein>
<organism evidence="4 5">
    <name type="scientific">Microbacterium kyungheense</name>
    <dbReference type="NCBI Taxonomy" id="1263636"/>
    <lineage>
        <taxon>Bacteria</taxon>
        <taxon>Bacillati</taxon>
        <taxon>Actinomycetota</taxon>
        <taxon>Actinomycetes</taxon>
        <taxon>Micrococcales</taxon>
        <taxon>Microbacteriaceae</taxon>
        <taxon>Microbacterium</taxon>
    </lineage>
</organism>
<feature type="transmembrane region" description="Helical" evidence="3">
    <location>
        <begin position="85"/>
        <end position="111"/>
    </location>
</feature>
<keyword evidence="5" id="KW-1185">Reference proteome</keyword>
<keyword evidence="3" id="KW-0812">Transmembrane</keyword>
<comment type="caution">
    <text evidence="4">The sequence shown here is derived from an EMBL/GenBank/DDBJ whole genome shotgun (WGS) entry which is preliminary data.</text>
</comment>
<keyword evidence="3" id="KW-0472">Membrane</keyword>
<dbReference type="RefSeq" id="WP_246093535.1">
    <property type="nucleotide sequence ID" value="NZ_BAABLH010000006.1"/>
</dbReference>
<evidence type="ECO:0000256" key="2">
    <source>
        <dbReference type="SAM" id="MobiDB-lite"/>
    </source>
</evidence>
<feature type="transmembrane region" description="Helical" evidence="3">
    <location>
        <begin position="34"/>
        <end position="52"/>
    </location>
</feature>
<dbReference type="Proteomes" id="UP000320235">
    <property type="component" value="Unassembled WGS sequence"/>
</dbReference>
<keyword evidence="1" id="KW-0732">Signal</keyword>